<feature type="domain" description="Reverse transcriptase Ty1/copia-type" evidence="2">
    <location>
        <begin position="906"/>
        <end position="1009"/>
    </location>
</feature>
<reference evidence="3" key="1">
    <citation type="journal article" date="2019" name="Sci. Rep.">
        <title>Draft genome of Tanacetum cinerariifolium, the natural source of mosquito coil.</title>
        <authorList>
            <person name="Yamashiro T."/>
            <person name="Shiraishi A."/>
            <person name="Satake H."/>
            <person name="Nakayama K."/>
        </authorList>
    </citation>
    <scope>NUCLEOTIDE SEQUENCE</scope>
</reference>
<feature type="compositionally biased region" description="Basic and acidic residues" evidence="1">
    <location>
        <begin position="125"/>
        <end position="134"/>
    </location>
</feature>
<dbReference type="EMBL" id="BKCJ010010241">
    <property type="protein sequence ID" value="GEU90699.1"/>
    <property type="molecule type" value="Genomic_DNA"/>
</dbReference>
<evidence type="ECO:0000259" key="2">
    <source>
        <dbReference type="Pfam" id="PF07727"/>
    </source>
</evidence>
<feature type="compositionally biased region" description="Basic and acidic residues" evidence="1">
    <location>
        <begin position="621"/>
        <end position="643"/>
    </location>
</feature>
<feature type="compositionally biased region" description="Basic residues" evidence="1">
    <location>
        <begin position="159"/>
        <end position="175"/>
    </location>
</feature>
<proteinExistence type="predicted"/>
<dbReference type="InterPro" id="IPR013103">
    <property type="entry name" value="RVT_2"/>
</dbReference>
<name>A0A6L2NZE2_TANCI</name>
<sequence length="1048" mass="121575">MHSEEHDSFLSKLINTIDGEFKFVMEIPDPMINDAIKQSAGYKVYQSKKKNSTQEVNISSKPKKDVVPRRKRTITYAHNLLETEDEVVLLVKSVSTEEQRHKVVYEEMYDIVERAATTTTGLDAEQDKGSELRHQQTMGDATAQTRKTKTTRAKEIANSKKRVKRLEKKKKSRSHGLKRLYKVRLSARVDSSAEEESLGEEKLSKQGRIKDIDANSNITLVNDQEMFDADRDLQGEEVTEDITTADIQETISTAAPITIVVTDDELTMAQALVEIKKSKPKELSETPTKTTIPKSSKVQDKEKGIMVEEPLKMKKKDQISFDEQEARRLQVKFDEQDKIAKEKAQLIEDENLPWDNVQAMMDADYELATRLQEEEQGELTIEEKSRLFVELMDKRKKHFAKLKAEEKRRKPLIKAQKRNQMCVYLKNMVGFTHNQLTNKSFDEVVQKEPVKSLNKKVLKKQRIEEENESAELKRCLEIVPDDGDDVTIDAIPLSTKSPTIVDYKIYKEGRKNIMWRNQQGLAKVINWKLFNSCEVYCVTMQNTMYILLVEKMYPLTKNTLQQMWNDVRLQVDYECEMAYDLLRLVRKHIMEGYYPKVIFRCGVKFRGVTTSFFSGGSKVPLDKEPTLKKKPHNDQDPPNDRKGEKRSKRRKHKHPNTKWFTKKSGSVDDAKERKSNWFDILLKSNIDQDEDYILGLLTVTVAKKDELTIADLEGVGLEMLKRQYKNYVELEYHRDEVHKFCNGTLLKVQDNFLKMLKENKLGRGNVKLNGREWTKNDIKISETPDLQKNLEDYNAYNKLEELKNMFQQQADQELFESFKAFHAWKTMVEVHAMLKLAEKVITKKIATLVVLEIRGGKIKKRTTTNRKLLKEMKWTVESKWLFKKKTDMDRNLDTFKSRLMAKVQLKGFVDPKYPKRVCKLQRSIYGLKRASMSWNKRFDEEIKKVAFTQNLDDPCVYQKASGSIVAFLILYVDDILIIGIKISLLQDVKSWLGKCFAMKYLGEPISYVGATRSSSSKPSTGKADFHHLESDNMFEGVQLSILMNVFQT</sequence>
<feature type="non-terminal residue" evidence="3">
    <location>
        <position position="1048"/>
    </location>
</feature>
<protein>
    <submittedName>
        <fullName evidence="3">Retrotransposon protein, putative, Ty1-copia subclass</fullName>
    </submittedName>
</protein>
<organism evidence="3">
    <name type="scientific">Tanacetum cinerariifolium</name>
    <name type="common">Dalmatian daisy</name>
    <name type="synonym">Chrysanthemum cinerariifolium</name>
    <dbReference type="NCBI Taxonomy" id="118510"/>
    <lineage>
        <taxon>Eukaryota</taxon>
        <taxon>Viridiplantae</taxon>
        <taxon>Streptophyta</taxon>
        <taxon>Embryophyta</taxon>
        <taxon>Tracheophyta</taxon>
        <taxon>Spermatophyta</taxon>
        <taxon>Magnoliopsida</taxon>
        <taxon>eudicotyledons</taxon>
        <taxon>Gunneridae</taxon>
        <taxon>Pentapetalae</taxon>
        <taxon>asterids</taxon>
        <taxon>campanulids</taxon>
        <taxon>Asterales</taxon>
        <taxon>Asteraceae</taxon>
        <taxon>Asteroideae</taxon>
        <taxon>Anthemideae</taxon>
        <taxon>Anthemidinae</taxon>
        <taxon>Tanacetum</taxon>
    </lineage>
</organism>
<evidence type="ECO:0000313" key="3">
    <source>
        <dbReference type="EMBL" id="GEU90699.1"/>
    </source>
</evidence>
<feature type="region of interest" description="Disordered" evidence="1">
    <location>
        <begin position="156"/>
        <end position="175"/>
    </location>
</feature>
<accession>A0A6L2NZE2</accession>
<evidence type="ECO:0000256" key="1">
    <source>
        <dbReference type="SAM" id="MobiDB-lite"/>
    </source>
</evidence>
<dbReference type="Pfam" id="PF07727">
    <property type="entry name" value="RVT_2"/>
    <property type="match status" value="1"/>
</dbReference>
<feature type="compositionally biased region" description="Basic residues" evidence="1">
    <location>
        <begin position="644"/>
        <end position="656"/>
    </location>
</feature>
<gene>
    <name evidence="3" type="ORF">Tci_062677</name>
</gene>
<comment type="caution">
    <text evidence="3">The sequence shown here is derived from an EMBL/GenBank/DDBJ whole genome shotgun (WGS) entry which is preliminary data.</text>
</comment>
<dbReference type="AlphaFoldDB" id="A0A6L2NZE2"/>
<feature type="region of interest" description="Disordered" evidence="1">
    <location>
        <begin position="621"/>
        <end position="667"/>
    </location>
</feature>
<feature type="region of interest" description="Disordered" evidence="1">
    <location>
        <begin position="124"/>
        <end position="151"/>
    </location>
</feature>